<dbReference type="AlphaFoldDB" id="A0A426XNL0"/>
<evidence type="ECO:0000313" key="3">
    <source>
        <dbReference type="Proteomes" id="UP000287651"/>
    </source>
</evidence>
<proteinExistence type="predicted"/>
<evidence type="ECO:0000256" key="1">
    <source>
        <dbReference type="SAM" id="MobiDB-lite"/>
    </source>
</evidence>
<feature type="region of interest" description="Disordered" evidence="1">
    <location>
        <begin position="47"/>
        <end position="68"/>
    </location>
</feature>
<dbReference type="EMBL" id="AMZH03018854">
    <property type="protein sequence ID" value="RRT41098.1"/>
    <property type="molecule type" value="Genomic_DNA"/>
</dbReference>
<name>A0A426XNL0_ENSVE</name>
<evidence type="ECO:0000313" key="2">
    <source>
        <dbReference type="EMBL" id="RRT41098.1"/>
    </source>
</evidence>
<comment type="caution">
    <text evidence="2">The sequence shown here is derived from an EMBL/GenBank/DDBJ whole genome shotgun (WGS) entry which is preliminary data.</text>
</comment>
<accession>A0A426XNL0</accession>
<dbReference type="Proteomes" id="UP000287651">
    <property type="component" value="Unassembled WGS sequence"/>
</dbReference>
<organism evidence="2 3">
    <name type="scientific">Ensete ventricosum</name>
    <name type="common">Abyssinian banana</name>
    <name type="synonym">Musa ensete</name>
    <dbReference type="NCBI Taxonomy" id="4639"/>
    <lineage>
        <taxon>Eukaryota</taxon>
        <taxon>Viridiplantae</taxon>
        <taxon>Streptophyta</taxon>
        <taxon>Embryophyta</taxon>
        <taxon>Tracheophyta</taxon>
        <taxon>Spermatophyta</taxon>
        <taxon>Magnoliopsida</taxon>
        <taxon>Liliopsida</taxon>
        <taxon>Zingiberales</taxon>
        <taxon>Musaceae</taxon>
        <taxon>Ensete</taxon>
    </lineage>
</organism>
<gene>
    <name evidence="2" type="ORF">B296_00052194</name>
</gene>
<sequence>MSHPATEPTTEKPVSIEVRPPLKRLKKLSNSPVLILSRSMLPKFFGGRGATERRRRGSPTLVRRGPAREAEALEKVKALELQGLKGDLEAVRVKTQEMEEFLSVIWMTRKKVKKDLVVELNTDPEKARVIVA</sequence>
<reference evidence="2 3" key="1">
    <citation type="journal article" date="2014" name="Agronomy (Basel)">
        <title>A Draft Genome Sequence for Ensete ventricosum, the Drought-Tolerant Tree Against Hunger.</title>
        <authorList>
            <person name="Harrison J."/>
            <person name="Moore K.A."/>
            <person name="Paszkiewicz K."/>
            <person name="Jones T."/>
            <person name="Grant M."/>
            <person name="Ambacheew D."/>
            <person name="Muzemil S."/>
            <person name="Studholme D.J."/>
        </authorList>
    </citation>
    <scope>NUCLEOTIDE SEQUENCE [LARGE SCALE GENOMIC DNA]</scope>
</reference>
<protein>
    <submittedName>
        <fullName evidence="2">Uncharacterized protein</fullName>
    </submittedName>
</protein>